<evidence type="ECO:0000313" key="3">
    <source>
        <dbReference type="Proteomes" id="UP000077266"/>
    </source>
</evidence>
<gene>
    <name evidence="2" type="ORF">EXIGLDRAFT_730448</name>
</gene>
<reference evidence="2 3" key="1">
    <citation type="journal article" date="2016" name="Mol. Biol. Evol.">
        <title>Comparative Genomics of Early-Diverging Mushroom-Forming Fungi Provides Insights into the Origins of Lignocellulose Decay Capabilities.</title>
        <authorList>
            <person name="Nagy L.G."/>
            <person name="Riley R."/>
            <person name="Tritt A."/>
            <person name="Adam C."/>
            <person name="Daum C."/>
            <person name="Floudas D."/>
            <person name="Sun H."/>
            <person name="Yadav J.S."/>
            <person name="Pangilinan J."/>
            <person name="Larsson K.H."/>
            <person name="Matsuura K."/>
            <person name="Barry K."/>
            <person name="Labutti K."/>
            <person name="Kuo R."/>
            <person name="Ohm R.A."/>
            <person name="Bhattacharya S.S."/>
            <person name="Shirouzu T."/>
            <person name="Yoshinaga Y."/>
            <person name="Martin F.M."/>
            <person name="Grigoriev I.V."/>
            <person name="Hibbett D.S."/>
        </authorList>
    </citation>
    <scope>NUCLEOTIDE SEQUENCE [LARGE SCALE GENOMIC DNA]</scope>
    <source>
        <strain evidence="2 3">HHB12029</strain>
    </source>
</reference>
<evidence type="ECO:0008006" key="4">
    <source>
        <dbReference type="Google" id="ProtNLM"/>
    </source>
</evidence>
<dbReference type="OrthoDB" id="2590867at2759"/>
<sequence>MASTNTVPTTAQTSGAQHGAGLGKKIKGSVDVIHGAGEVLRGNAESAADAFGDAITGKSRPVAETQPATDNVAQKGAREVEGGLDAARGRK</sequence>
<dbReference type="Proteomes" id="UP000077266">
    <property type="component" value="Unassembled WGS sequence"/>
</dbReference>
<evidence type="ECO:0000313" key="2">
    <source>
        <dbReference type="EMBL" id="KZV97515.1"/>
    </source>
</evidence>
<organism evidence="2 3">
    <name type="scientific">Exidia glandulosa HHB12029</name>
    <dbReference type="NCBI Taxonomy" id="1314781"/>
    <lineage>
        <taxon>Eukaryota</taxon>
        <taxon>Fungi</taxon>
        <taxon>Dikarya</taxon>
        <taxon>Basidiomycota</taxon>
        <taxon>Agaricomycotina</taxon>
        <taxon>Agaricomycetes</taxon>
        <taxon>Auriculariales</taxon>
        <taxon>Exidiaceae</taxon>
        <taxon>Exidia</taxon>
    </lineage>
</organism>
<dbReference type="EMBL" id="KV425929">
    <property type="protein sequence ID" value="KZV97515.1"/>
    <property type="molecule type" value="Genomic_DNA"/>
</dbReference>
<dbReference type="AlphaFoldDB" id="A0A165L8N5"/>
<accession>A0A165L8N5</accession>
<evidence type="ECO:0000256" key="1">
    <source>
        <dbReference type="SAM" id="MobiDB-lite"/>
    </source>
</evidence>
<feature type="compositionally biased region" description="Polar residues" evidence="1">
    <location>
        <begin position="1"/>
        <end position="16"/>
    </location>
</feature>
<dbReference type="InParanoid" id="A0A165L8N5"/>
<protein>
    <recommendedName>
        <fullName evidence="4">CsbD-like domain-containing protein</fullName>
    </recommendedName>
</protein>
<proteinExistence type="predicted"/>
<feature type="region of interest" description="Disordered" evidence="1">
    <location>
        <begin position="57"/>
        <end position="91"/>
    </location>
</feature>
<feature type="region of interest" description="Disordered" evidence="1">
    <location>
        <begin position="1"/>
        <end position="24"/>
    </location>
</feature>
<keyword evidence="3" id="KW-1185">Reference proteome</keyword>
<name>A0A165L8N5_EXIGL</name>